<protein>
    <submittedName>
        <fullName evidence="4">NADPH-dependent FMN reductase</fullName>
    </submittedName>
</protein>
<keyword evidence="5" id="KW-1185">Reference proteome</keyword>
<gene>
    <name evidence="4" type="ordered locus">Clocl_0800</name>
</gene>
<dbReference type="eggNOG" id="COG0655">
    <property type="taxonomic scope" value="Bacteria"/>
</dbReference>
<keyword evidence="1" id="KW-0285">Flavoprotein</keyword>
<dbReference type="InterPro" id="IPR005025">
    <property type="entry name" value="FMN_Rdtase-like_dom"/>
</dbReference>
<organism evidence="4 5">
    <name type="scientific">Acetivibrio clariflavus (strain DSM 19732 / NBRC 101661 / EBR45)</name>
    <name type="common">Clostridium clariflavum</name>
    <dbReference type="NCBI Taxonomy" id="720554"/>
    <lineage>
        <taxon>Bacteria</taxon>
        <taxon>Bacillati</taxon>
        <taxon>Bacillota</taxon>
        <taxon>Clostridia</taxon>
        <taxon>Eubacteriales</taxon>
        <taxon>Oscillospiraceae</taxon>
        <taxon>Acetivibrio</taxon>
    </lineage>
</organism>
<proteinExistence type="predicted"/>
<reference evidence="4 5" key="2">
    <citation type="journal article" date="2012" name="Stand. Genomic Sci.">
        <title>Complete Genome Sequence of Clostridium clariflavum DSM 19732.</title>
        <authorList>
            <person name="Izquierdo J.A."/>
            <person name="Goodwin L."/>
            <person name="Davenport K.W."/>
            <person name="Teshima H."/>
            <person name="Bruce D."/>
            <person name="Detter C."/>
            <person name="Tapia R."/>
            <person name="Han S."/>
            <person name="Land M."/>
            <person name="Hauser L."/>
            <person name="Jeffries C.D."/>
            <person name="Han J."/>
            <person name="Pitluck S."/>
            <person name="Nolan M."/>
            <person name="Chen A."/>
            <person name="Huntemann M."/>
            <person name="Mavromatis K."/>
            <person name="Mikhailova N."/>
            <person name="Liolios K."/>
            <person name="Woyke T."/>
            <person name="Lynd L.R."/>
        </authorList>
    </citation>
    <scope>NUCLEOTIDE SEQUENCE [LARGE SCALE GENOMIC DNA]</scope>
    <source>
        <strain evidence="5">DSM 19732 / NBRC 101661 / EBR45</strain>
    </source>
</reference>
<dbReference type="RefSeq" id="WP_014254128.1">
    <property type="nucleotide sequence ID" value="NC_016627.1"/>
</dbReference>
<dbReference type="Proteomes" id="UP000005435">
    <property type="component" value="Chromosome"/>
</dbReference>
<dbReference type="GO" id="GO:0016491">
    <property type="term" value="F:oxidoreductase activity"/>
    <property type="evidence" value="ECO:0007669"/>
    <property type="project" value="InterPro"/>
</dbReference>
<reference evidence="5" key="1">
    <citation type="submission" date="2011-12" db="EMBL/GenBank/DDBJ databases">
        <title>Complete sequence of Clostridium clariflavum DSM 19732.</title>
        <authorList>
            <consortium name="US DOE Joint Genome Institute"/>
            <person name="Lucas S."/>
            <person name="Han J."/>
            <person name="Lapidus A."/>
            <person name="Cheng J.-F."/>
            <person name="Goodwin L."/>
            <person name="Pitluck S."/>
            <person name="Peters L."/>
            <person name="Teshima H."/>
            <person name="Detter J.C."/>
            <person name="Han C."/>
            <person name="Tapia R."/>
            <person name="Land M."/>
            <person name="Hauser L."/>
            <person name="Kyrpides N."/>
            <person name="Ivanova N."/>
            <person name="Pagani I."/>
            <person name="Kitzmiller T."/>
            <person name="Lynd L."/>
            <person name="Izquierdo J."/>
            <person name="Woyke T."/>
        </authorList>
    </citation>
    <scope>NUCLEOTIDE SEQUENCE [LARGE SCALE GENOMIC DNA]</scope>
    <source>
        <strain evidence="5">DSM 19732 / NBRC 101661 / EBR45</strain>
    </source>
</reference>
<evidence type="ECO:0000313" key="5">
    <source>
        <dbReference type="Proteomes" id="UP000005435"/>
    </source>
</evidence>
<dbReference type="AlphaFoldDB" id="G8LVT3"/>
<dbReference type="InterPro" id="IPR051796">
    <property type="entry name" value="ISF_SsuE-like"/>
</dbReference>
<dbReference type="STRING" id="720554.Clocl_0800"/>
<evidence type="ECO:0000313" key="4">
    <source>
        <dbReference type="EMBL" id="AEV67500.1"/>
    </source>
</evidence>
<dbReference type="PANTHER" id="PTHR43278:SF4">
    <property type="entry name" value="NAD(P)H-DEPENDENT FMN-CONTAINING OXIDOREDUCTASE YWQN-RELATED"/>
    <property type="match status" value="1"/>
</dbReference>
<feature type="domain" description="NADPH-dependent FMN reductase-like" evidence="3">
    <location>
        <begin position="1"/>
        <end position="102"/>
    </location>
</feature>
<dbReference type="HOGENOM" id="CLU_594267_0_0_9"/>
<dbReference type="Pfam" id="PF03358">
    <property type="entry name" value="FMN_red"/>
    <property type="match status" value="1"/>
</dbReference>
<dbReference type="eggNOG" id="COG1182">
    <property type="taxonomic scope" value="Bacteria"/>
</dbReference>
<evidence type="ECO:0000256" key="1">
    <source>
        <dbReference type="ARBA" id="ARBA00022630"/>
    </source>
</evidence>
<dbReference type="OrthoDB" id="5410524at2"/>
<dbReference type="EMBL" id="CP003065">
    <property type="protein sequence ID" value="AEV67500.1"/>
    <property type="molecule type" value="Genomic_DNA"/>
</dbReference>
<dbReference type="SUPFAM" id="SSF52218">
    <property type="entry name" value="Flavoproteins"/>
    <property type="match status" value="2"/>
</dbReference>
<dbReference type="Gene3D" id="3.40.50.360">
    <property type="match status" value="2"/>
</dbReference>
<evidence type="ECO:0000256" key="2">
    <source>
        <dbReference type="ARBA" id="ARBA00022643"/>
    </source>
</evidence>
<sequence>MNVLVLNGSSKSEYSITLHTALYLEKKFPEHKFHFLHVGHYIKSFEKDFSPAINAINDADLIIFSYPVYTFIAPYQLHRFMELLKASGINLSDKFVTQITTSKHFYDVTAHKYIQENCQDLGMKFIKGLSADMDDLLTENGRKEAREFFRYVCWCVEHDIYETLPKNPVVSAHLPVGTAASSQDKKSGDVVIVTDCAKNDKQLNDMIERFRAVLKIKSRVVNISDYPFHGGCLGCFNCAATGKCVYKDGFDDFLRNNIQTADAIVYAFSIKDHSMGSIFKMYDDRQFCNGHRTVTMGKPTGYLISGNYPAETNLQMIIEGRSEVGGNFLAGVACDEINPDAEIDRLAERLDYAITHKYIQPRNFYGISGMKIFRDLIWLMRGLMKADHRFYKAHGLYDFPQKKKGTALKMYLVGALISSPKLKAKIGNKLFEGMIAPYKKVLSSDCD</sequence>
<name>G8LVT3_ACECE</name>
<dbReference type="KEGG" id="ccl:Clocl_0800"/>
<dbReference type="InterPro" id="IPR029039">
    <property type="entry name" value="Flavoprotein-like_sf"/>
</dbReference>
<dbReference type="PANTHER" id="PTHR43278">
    <property type="entry name" value="NAD(P)H-DEPENDENT FMN-CONTAINING OXIDOREDUCTASE YWQN-RELATED"/>
    <property type="match status" value="1"/>
</dbReference>
<keyword evidence="2" id="KW-0288">FMN</keyword>
<evidence type="ECO:0000259" key="3">
    <source>
        <dbReference type="Pfam" id="PF03358"/>
    </source>
</evidence>
<accession>G8LVT3</accession>